<organism evidence="2 3">
    <name type="scientific">Priestia megaterium</name>
    <name type="common">Bacillus megaterium</name>
    <dbReference type="NCBI Taxonomy" id="1404"/>
    <lineage>
        <taxon>Bacteria</taxon>
        <taxon>Bacillati</taxon>
        <taxon>Bacillota</taxon>
        <taxon>Bacilli</taxon>
        <taxon>Bacillales</taxon>
        <taxon>Bacillaceae</taxon>
        <taxon>Priestia</taxon>
    </lineage>
</organism>
<reference evidence="2 3" key="2">
    <citation type="submission" date="2020-04" db="EMBL/GenBank/DDBJ databases">
        <authorList>
            <person name="Fomenkov A."/>
            <person name="Anton B.P."/>
            <person name="Roberts R.J."/>
        </authorList>
    </citation>
    <scope>NUCLEOTIDE SEQUENCE [LARGE SCALE GENOMIC DNA]</scope>
    <source>
        <strain evidence="2 3">S2</strain>
    </source>
</reference>
<evidence type="ECO:0000313" key="2">
    <source>
        <dbReference type="EMBL" id="QIZ08720.1"/>
    </source>
</evidence>
<accession>A0A6H1P551</accession>
<evidence type="ECO:0000256" key="1">
    <source>
        <dbReference type="SAM" id="Phobius"/>
    </source>
</evidence>
<keyword evidence="1" id="KW-0472">Membrane</keyword>
<dbReference type="EMBL" id="CP051128">
    <property type="protein sequence ID" value="QIZ08720.1"/>
    <property type="molecule type" value="Genomic_DNA"/>
</dbReference>
<keyword evidence="1" id="KW-0812">Transmembrane</keyword>
<proteinExistence type="predicted"/>
<reference evidence="2 3" key="1">
    <citation type="submission" date="2020-04" db="EMBL/GenBank/DDBJ databases">
        <title>Genome-Wide Identification of 5-Methylcytosine Sites in Bacterial Genomes By High-Throughput Sequencing of MspJI Restriction Fragments.</title>
        <authorList>
            <person name="Wu V."/>
        </authorList>
    </citation>
    <scope>NUCLEOTIDE SEQUENCE [LARGE SCALE GENOMIC DNA]</scope>
    <source>
        <strain evidence="2 3">S2</strain>
    </source>
</reference>
<dbReference type="AlphaFoldDB" id="A0A6H1P551"/>
<sequence length="88" mass="10137">MTLLYVGVSCIIVGFGLSSLSFYEVKDGLKFIFEERSKINKVAFFFTIFEYVTGIFMFGILLTLFGIFAIIMNFFDTGLFNYYENSLL</sequence>
<evidence type="ECO:0000313" key="3">
    <source>
        <dbReference type="Proteomes" id="UP000501868"/>
    </source>
</evidence>
<feature type="transmembrane region" description="Helical" evidence="1">
    <location>
        <begin position="6"/>
        <end position="23"/>
    </location>
</feature>
<gene>
    <name evidence="2" type="ORF">HFZ78_20105</name>
</gene>
<dbReference type="Proteomes" id="UP000501868">
    <property type="component" value="Chromosome"/>
</dbReference>
<name>A0A6H1P551_PRIMG</name>
<protein>
    <submittedName>
        <fullName evidence="2">Uncharacterized protein</fullName>
    </submittedName>
</protein>
<feature type="transmembrane region" description="Helical" evidence="1">
    <location>
        <begin position="44"/>
        <end position="75"/>
    </location>
</feature>
<keyword evidence="1" id="KW-1133">Transmembrane helix</keyword>